<keyword evidence="4" id="KW-0239">DNA-directed DNA polymerase</keyword>
<evidence type="ECO:0000256" key="4">
    <source>
        <dbReference type="ARBA" id="ARBA00022932"/>
    </source>
</evidence>
<dbReference type="GO" id="GO:0003887">
    <property type="term" value="F:DNA-directed DNA polymerase activity"/>
    <property type="evidence" value="ECO:0007669"/>
    <property type="project" value="UniProtKB-KW"/>
</dbReference>
<dbReference type="Gene3D" id="1.10.132.60">
    <property type="entry name" value="DNA polymerase family B, C-terminal domain"/>
    <property type="match status" value="1"/>
</dbReference>
<dbReference type="OrthoDB" id="2421382at2759"/>
<keyword evidence="3" id="KW-0548">Nucleotidyltransferase</keyword>
<reference evidence="5" key="1">
    <citation type="submission" date="2022-08" db="EMBL/GenBank/DDBJ databases">
        <authorList>
            <person name="Kallberg Y."/>
            <person name="Tangrot J."/>
            <person name="Rosling A."/>
        </authorList>
    </citation>
    <scope>NUCLEOTIDE SEQUENCE</scope>
    <source>
        <strain evidence="5">Wild A</strain>
    </source>
</reference>
<protein>
    <recommendedName>
        <fullName evidence="1">DNA-directed DNA polymerase</fullName>
        <ecNumber evidence="1">2.7.7.7</ecNumber>
    </recommendedName>
</protein>
<gene>
    <name evidence="5" type="ORF">FWILDA_LOCUS19162</name>
</gene>
<dbReference type="AlphaFoldDB" id="A0A9W4XBG8"/>
<name>A0A9W4XBG8_9GLOM</name>
<dbReference type="EMBL" id="CAMKVN010021834">
    <property type="protein sequence ID" value="CAI2199615.1"/>
    <property type="molecule type" value="Genomic_DNA"/>
</dbReference>
<feature type="non-terminal residue" evidence="5">
    <location>
        <position position="1"/>
    </location>
</feature>
<sequence>TLREAGNKKWDFNEFIVMGTWRPKKKNLCNNHFMKCMRERNERIPDPGEQFSYIVVKGPRLHDEKGRLIPYRVGDYMVYPSNIGKEQNMKIDINYYLGTTVAICARFINENDSYQTHPSHKIMQIKDPDVRERRSTNTLRTRL</sequence>
<evidence type="ECO:0000256" key="2">
    <source>
        <dbReference type="ARBA" id="ARBA00022679"/>
    </source>
</evidence>
<accession>A0A9W4XBG8</accession>
<comment type="caution">
    <text evidence="5">The sequence shown here is derived from an EMBL/GenBank/DDBJ whole genome shotgun (WGS) entry which is preliminary data.</text>
</comment>
<dbReference type="InterPro" id="IPR043502">
    <property type="entry name" value="DNA/RNA_pol_sf"/>
</dbReference>
<evidence type="ECO:0000313" key="6">
    <source>
        <dbReference type="Proteomes" id="UP001153678"/>
    </source>
</evidence>
<dbReference type="SUPFAM" id="SSF56672">
    <property type="entry name" value="DNA/RNA polymerases"/>
    <property type="match status" value="1"/>
</dbReference>
<dbReference type="Proteomes" id="UP001153678">
    <property type="component" value="Unassembled WGS sequence"/>
</dbReference>
<evidence type="ECO:0000256" key="1">
    <source>
        <dbReference type="ARBA" id="ARBA00012417"/>
    </source>
</evidence>
<organism evidence="5 6">
    <name type="scientific">Funneliformis geosporum</name>
    <dbReference type="NCBI Taxonomy" id="1117311"/>
    <lineage>
        <taxon>Eukaryota</taxon>
        <taxon>Fungi</taxon>
        <taxon>Fungi incertae sedis</taxon>
        <taxon>Mucoromycota</taxon>
        <taxon>Glomeromycotina</taxon>
        <taxon>Glomeromycetes</taxon>
        <taxon>Glomerales</taxon>
        <taxon>Glomeraceae</taxon>
        <taxon>Funneliformis</taxon>
    </lineage>
</organism>
<proteinExistence type="predicted"/>
<keyword evidence="2" id="KW-0808">Transferase</keyword>
<feature type="non-terminal residue" evidence="5">
    <location>
        <position position="143"/>
    </location>
</feature>
<dbReference type="EC" id="2.7.7.7" evidence="1"/>
<keyword evidence="6" id="KW-1185">Reference proteome</keyword>
<evidence type="ECO:0000313" key="5">
    <source>
        <dbReference type="EMBL" id="CAI2199615.1"/>
    </source>
</evidence>
<dbReference type="InterPro" id="IPR042087">
    <property type="entry name" value="DNA_pol_B_thumb"/>
</dbReference>
<evidence type="ECO:0000256" key="3">
    <source>
        <dbReference type="ARBA" id="ARBA00022695"/>
    </source>
</evidence>